<dbReference type="Proteomes" id="UP000215027">
    <property type="component" value="Chromosome II"/>
</dbReference>
<dbReference type="Pfam" id="PF01223">
    <property type="entry name" value="Endonuclease_NS"/>
    <property type="match status" value="1"/>
</dbReference>
<dbReference type="OrthoDB" id="9770276at2"/>
<evidence type="ECO:0000313" key="6">
    <source>
        <dbReference type="Proteomes" id="UP000215027"/>
    </source>
</evidence>
<proteinExistence type="predicted"/>
<dbReference type="SMART" id="SM00892">
    <property type="entry name" value="Endonuclease_NS"/>
    <property type="match status" value="1"/>
</dbReference>
<organism evidence="5 6">
    <name type="scientific">Candidatus Promineifilum breve</name>
    <dbReference type="NCBI Taxonomy" id="1806508"/>
    <lineage>
        <taxon>Bacteria</taxon>
        <taxon>Bacillati</taxon>
        <taxon>Chloroflexota</taxon>
        <taxon>Ardenticatenia</taxon>
        <taxon>Candidatus Promineifilales</taxon>
        <taxon>Candidatus Promineifilaceae</taxon>
        <taxon>Candidatus Promineifilum</taxon>
    </lineage>
</organism>
<name>A0A160T9Z5_9CHLR</name>
<keyword evidence="5" id="KW-0540">Nuclease</keyword>
<dbReference type="PANTHER" id="PTHR13966:SF5">
    <property type="entry name" value="ENDONUCLEASE G, MITOCHONDRIAL"/>
    <property type="match status" value="1"/>
</dbReference>
<keyword evidence="5" id="KW-0255">Endonuclease</keyword>
<keyword evidence="6" id="KW-1185">Reference proteome</keyword>
<evidence type="ECO:0000313" key="5">
    <source>
        <dbReference type="EMBL" id="CUS05900.1"/>
    </source>
</evidence>
<dbReference type="SUPFAM" id="SSF54060">
    <property type="entry name" value="His-Me finger endonucleases"/>
    <property type="match status" value="1"/>
</dbReference>
<dbReference type="GO" id="GO:0003676">
    <property type="term" value="F:nucleic acid binding"/>
    <property type="evidence" value="ECO:0007669"/>
    <property type="project" value="InterPro"/>
</dbReference>
<dbReference type="EMBL" id="LN890656">
    <property type="protein sequence ID" value="CUS05900.1"/>
    <property type="molecule type" value="Genomic_DNA"/>
</dbReference>
<dbReference type="InterPro" id="IPR043504">
    <property type="entry name" value="Peptidase_S1_PA_chymotrypsin"/>
</dbReference>
<dbReference type="SMART" id="SM00477">
    <property type="entry name" value="NUC"/>
    <property type="match status" value="1"/>
</dbReference>
<dbReference type="Gene3D" id="2.40.10.10">
    <property type="entry name" value="Trypsin-like serine proteases"/>
    <property type="match status" value="2"/>
</dbReference>
<dbReference type="RefSeq" id="WP_095045250.1">
    <property type="nucleotide sequence ID" value="NZ_LN890656.1"/>
</dbReference>
<feature type="domain" description="DNA/RNA non-specific endonuclease/pyrophosphatase/phosphodiesterase" evidence="4">
    <location>
        <begin position="382"/>
        <end position="587"/>
    </location>
</feature>
<dbReference type="PANTHER" id="PTHR13966">
    <property type="entry name" value="ENDONUCLEASE RELATED"/>
    <property type="match status" value="1"/>
</dbReference>
<dbReference type="GO" id="GO:0016787">
    <property type="term" value="F:hydrolase activity"/>
    <property type="evidence" value="ECO:0007669"/>
    <property type="project" value="InterPro"/>
</dbReference>
<dbReference type="GO" id="GO:0046872">
    <property type="term" value="F:metal ion binding"/>
    <property type="evidence" value="ECO:0007669"/>
    <property type="project" value="UniProtKB-KW"/>
</dbReference>
<sequence>MDNTQHDQDAEARYHRRAPERAARLDDAAKGIIDFSEMARLDTRRDMIHPNDGLGLERILGTSDLLEVNFLDIGRRAGRAVGRVQVRDGAGRVREFGTGFVVSPALLLTNNHVLPTADSARHSLLDLDFEDDEQFNPRPPVMFGLDPERFFHTNEALDFTLVAVRPAAVDGGAPLAAYGFLPLNETKGKILLDEYVAVIQHPGGAPKKIALRNNKLVDLFDDFIHYTTDTDRGASGSPVFNDQWQVVALHHAGVKRRDAEGRVLSVDGAVWTPPMGEERVAYVANEGVRVSSIMADLRAAAETLPAAQRALLDELFAGSPASTPASGTVTPLTTAERALELFQRVTGYEIGFLGPTVALPTLSAAQLADAAPRLDGRGHVLEYVHFSAVLCASRRLAYYTAVNIDGRKTKTIKRDRDVWYFDPRLAREHQTGPDLYERNDLDMGHLVRRNDPVWGRPAATANEDTFHFTNCAPQHKHLNRRTWLALEDYILNNADNHNLKVSVFTGPVFRADDMTYRGAYQLPAEFWKVVVMVKPGRELSATAYLQTQKNLLEDLEFAYGAYRTYQVPVTRIEAITGLDFGPLRDHDPMAVLESAGPARVIGEADDIRL</sequence>
<gene>
    <name evidence="5" type="ORF">CFX0092_B0366</name>
</gene>
<dbReference type="Pfam" id="PF13365">
    <property type="entry name" value="Trypsin_2"/>
    <property type="match status" value="1"/>
</dbReference>
<keyword evidence="2" id="KW-0479">Metal-binding</keyword>
<dbReference type="InterPro" id="IPR020821">
    <property type="entry name" value="ENPP1-3/EXOG-like_nuc-like"/>
</dbReference>
<dbReference type="GO" id="GO:0004519">
    <property type="term" value="F:endonuclease activity"/>
    <property type="evidence" value="ECO:0007669"/>
    <property type="project" value="UniProtKB-KW"/>
</dbReference>
<accession>A0A160T9Z5</accession>
<keyword evidence="5" id="KW-0378">Hydrolase</keyword>
<evidence type="ECO:0000256" key="2">
    <source>
        <dbReference type="PIRSR" id="PIRSR640255-2"/>
    </source>
</evidence>
<dbReference type="InterPro" id="IPR044925">
    <property type="entry name" value="His-Me_finger_sf"/>
</dbReference>
<evidence type="ECO:0000259" key="4">
    <source>
        <dbReference type="SMART" id="SM00892"/>
    </source>
</evidence>
<dbReference type="InterPro" id="IPR009003">
    <property type="entry name" value="Peptidase_S1_PA"/>
</dbReference>
<dbReference type="AlphaFoldDB" id="A0A160T9Z5"/>
<dbReference type="KEGG" id="pbf:CFX0092_B0366"/>
<reference evidence="5" key="1">
    <citation type="submission" date="2016-01" db="EMBL/GenBank/DDBJ databases">
        <authorList>
            <person name="Mcilroy J.S."/>
            <person name="Karst M S."/>
            <person name="Albertsen M."/>
        </authorList>
    </citation>
    <scope>NUCLEOTIDE SEQUENCE</scope>
    <source>
        <strain evidence="5">Cfx-K</strain>
    </source>
</reference>
<feature type="active site" description="Proton acceptor" evidence="1">
    <location>
        <position position="445"/>
    </location>
</feature>
<dbReference type="InterPro" id="IPR044929">
    <property type="entry name" value="DNA/RNA_non-sp_Endonuclease_sf"/>
</dbReference>
<evidence type="ECO:0000259" key="3">
    <source>
        <dbReference type="SMART" id="SM00477"/>
    </source>
</evidence>
<evidence type="ECO:0000256" key="1">
    <source>
        <dbReference type="PIRSR" id="PIRSR640255-1"/>
    </source>
</evidence>
<dbReference type="CDD" id="cd00091">
    <property type="entry name" value="NUC"/>
    <property type="match status" value="1"/>
</dbReference>
<protein>
    <submittedName>
        <fullName evidence="5">DNA/RNA non-specific endonuclease</fullName>
    </submittedName>
</protein>
<dbReference type="InterPro" id="IPR040255">
    <property type="entry name" value="Non-specific_endonuclease"/>
</dbReference>
<dbReference type="SUPFAM" id="SSF50494">
    <property type="entry name" value="Trypsin-like serine proteases"/>
    <property type="match status" value="1"/>
</dbReference>
<dbReference type="Gene3D" id="3.40.570.10">
    <property type="entry name" value="Extracellular Endonuclease, subunit A"/>
    <property type="match status" value="1"/>
</dbReference>
<feature type="domain" description="ENPP1-3/EXOG-like endonuclease/phosphodiesterase" evidence="3">
    <location>
        <begin position="383"/>
        <end position="587"/>
    </location>
</feature>
<dbReference type="InterPro" id="IPR001604">
    <property type="entry name" value="Endo_G_ENPP1-like_dom"/>
</dbReference>
<feature type="binding site" evidence="2">
    <location>
        <position position="479"/>
    </location>
    <ligand>
        <name>Mg(2+)</name>
        <dbReference type="ChEBI" id="CHEBI:18420"/>
        <note>catalytic</note>
    </ligand>
</feature>